<dbReference type="Gene3D" id="3.40.50.12780">
    <property type="entry name" value="N-terminal domain of ligase-like"/>
    <property type="match status" value="1"/>
</dbReference>
<protein>
    <recommendedName>
        <fullName evidence="3">AMP-dependent synthetase/ligase domain-containing protein</fullName>
    </recommendedName>
</protein>
<accession>A0A9W7XSU6</accession>
<dbReference type="GO" id="GO:0016405">
    <property type="term" value="F:CoA-ligase activity"/>
    <property type="evidence" value="ECO:0007669"/>
    <property type="project" value="TreeGrafter"/>
</dbReference>
<sequence length="279" mass="29730">LPPVALEQYLGAIESYCINTLYATPGILYRIFTGTTRAGPRALAVKATPGRAFDISSVKAANSGTSTLLPHRLRQYSDHLGQVPILVGYGQSEAGFIGGSGSRVKPAQGYLGMSPGFVAKVIDTEGNETDGYGELCLSSPQIATHYANGNPIPLTDDGYLRTGDYVHLTADGQLRVIGRLCELCHTPEGLVFPADIDNELAQHPAVSDSIVVARNEGGNVRPVALVVPTTLPDTPAQLRDIEQSIRERMGIAIECREVPQIPRSSAGKPIWPLVNAMVS</sequence>
<evidence type="ECO:0000313" key="5">
    <source>
        <dbReference type="Proteomes" id="UP001143981"/>
    </source>
</evidence>
<gene>
    <name evidence="4" type="ORF">LPJ61_007087</name>
</gene>
<evidence type="ECO:0000259" key="3">
    <source>
        <dbReference type="Pfam" id="PF00501"/>
    </source>
</evidence>
<keyword evidence="2" id="KW-0436">Ligase</keyword>
<feature type="non-terminal residue" evidence="4">
    <location>
        <position position="1"/>
    </location>
</feature>
<dbReference type="EMBL" id="JANBOI010004303">
    <property type="protein sequence ID" value="KAJ1717878.1"/>
    <property type="molecule type" value="Genomic_DNA"/>
</dbReference>
<name>A0A9W7XSU6_9FUNG</name>
<dbReference type="InterPro" id="IPR045851">
    <property type="entry name" value="AMP-bd_C_sf"/>
</dbReference>
<feature type="domain" description="AMP-dependent synthetase/ligase" evidence="3">
    <location>
        <begin position="8"/>
        <end position="146"/>
    </location>
</feature>
<dbReference type="Gene3D" id="3.30.300.30">
    <property type="match status" value="1"/>
</dbReference>
<reference evidence="4" key="1">
    <citation type="submission" date="2022-07" db="EMBL/GenBank/DDBJ databases">
        <title>Phylogenomic reconstructions and comparative analyses of Kickxellomycotina fungi.</title>
        <authorList>
            <person name="Reynolds N.K."/>
            <person name="Stajich J.E."/>
            <person name="Barry K."/>
            <person name="Grigoriev I.V."/>
            <person name="Crous P."/>
            <person name="Smith M.E."/>
        </authorList>
    </citation>
    <scope>NUCLEOTIDE SEQUENCE</scope>
    <source>
        <strain evidence="4">BCRC 34381</strain>
    </source>
</reference>
<evidence type="ECO:0000256" key="2">
    <source>
        <dbReference type="ARBA" id="ARBA00022598"/>
    </source>
</evidence>
<dbReference type="InterPro" id="IPR042099">
    <property type="entry name" value="ANL_N_sf"/>
</dbReference>
<dbReference type="Pfam" id="PF00501">
    <property type="entry name" value="AMP-binding"/>
    <property type="match status" value="1"/>
</dbReference>
<organism evidence="4 5">
    <name type="scientific">Coemansia biformis</name>
    <dbReference type="NCBI Taxonomy" id="1286918"/>
    <lineage>
        <taxon>Eukaryota</taxon>
        <taxon>Fungi</taxon>
        <taxon>Fungi incertae sedis</taxon>
        <taxon>Zoopagomycota</taxon>
        <taxon>Kickxellomycotina</taxon>
        <taxon>Kickxellomycetes</taxon>
        <taxon>Kickxellales</taxon>
        <taxon>Kickxellaceae</taxon>
        <taxon>Coemansia</taxon>
    </lineage>
</organism>
<keyword evidence="5" id="KW-1185">Reference proteome</keyword>
<dbReference type="OrthoDB" id="6509636at2759"/>
<dbReference type="SUPFAM" id="SSF56801">
    <property type="entry name" value="Acetyl-CoA synthetase-like"/>
    <property type="match status" value="1"/>
</dbReference>
<dbReference type="PANTHER" id="PTHR24096">
    <property type="entry name" value="LONG-CHAIN-FATTY-ACID--COA LIGASE"/>
    <property type="match status" value="1"/>
</dbReference>
<dbReference type="Proteomes" id="UP001143981">
    <property type="component" value="Unassembled WGS sequence"/>
</dbReference>
<dbReference type="AlphaFoldDB" id="A0A9W7XSU6"/>
<proteinExistence type="inferred from homology"/>
<evidence type="ECO:0000256" key="1">
    <source>
        <dbReference type="ARBA" id="ARBA00006432"/>
    </source>
</evidence>
<dbReference type="PANTHER" id="PTHR24096:SF149">
    <property type="entry name" value="AMP-BINDING DOMAIN-CONTAINING PROTEIN-RELATED"/>
    <property type="match status" value="1"/>
</dbReference>
<evidence type="ECO:0000313" key="4">
    <source>
        <dbReference type="EMBL" id="KAJ1717878.1"/>
    </source>
</evidence>
<dbReference type="InterPro" id="IPR000873">
    <property type="entry name" value="AMP-dep_synth/lig_dom"/>
</dbReference>
<comment type="caution">
    <text evidence="4">The sequence shown here is derived from an EMBL/GenBank/DDBJ whole genome shotgun (WGS) entry which is preliminary data.</text>
</comment>
<comment type="similarity">
    <text evidence="1">Belongs to the ATP-dependent AMP-binding enzyme family.</text>
</comment>